<evidence type="ECO:0000313" key="1">
    <source>
        <dbReference type="EMBL" id="EEW23729.1"/>
    </source>
</evidence>
<name>C8S5J6_9RHOB</name>
<dbReference type="Proteomes" id="UP000010121">
    <property type="component" value="Unassembled WGS sequence"/>
</dbReference>
<evidence type="ECO:0000313" key="2">
    <source>
        <dbReference type="Proteomes" id="UP000010121"/>
    </source>
</evidence>
<sequence length="38" mass="4164">MNLTTGSIPRRITETELSVSKHKLATVILDGIAKRLSL</sequence>
<organism evidence="1 2">
    <name type="scientific">Rhodobacter ferrooxidans</name>
    <dbReference type="NCBI Taxonomy" id="371731"/>
    <lineage>
        <taxon>Bacteria</taxon>
        <taxon>Pseudomonadati</taxon>
        <taxon>Pseudomonadota</taxon>
        <taxon>Alphaproteobacteria</taxon>
        <taxon>Rhodobacterales</taxon>
        <taxon>Rhodobacter group</taxon>
        <taxon>Rhodobacter</taxon>
    </lineage>
</organism>
<dbReference type="STRING" id="371731.Rsw2DRAFT_3325"/>
<comment type="caution">
    <text evidence="1">The sequence shown here is derived from an EMBL/GenBank/DDBJ whole genome shotgun (WGS) entry which is preliminary data.</text>
</comment>
<protein>
    <submittedName>
        <fullName evidence="1">Uncharacterized protein</fullName>
    </submittedName>
</protein>
<reference evidence="1 2" key="1">
    <citation type="submission" date="2009-08" db="EMBL/GenBank/DDBJ databases">
        <title>The draft genome of Rhodobacter sp. SW2.</title>
        <authorList>
            <consortium name="US DOE Joint Genome Institute (JGI-PGF)"/>
            <person name="Lucas S."/>
            <person name="Copeland A."/>
            <person name="Lapidus A."/>
            <person name="Glavina del Rio T."/>
            <person name="Tice H."/>
            <person name="Bruce D."/>
            <person name="Goodwin L."/>
            <person name="Pitluck S."/>
            <person name="Larimer F."/>
            <person name="Land M.L."/>
            <person name="Hauser L."/>
            <person name="Emerson D."/>
        </authorList>
    </citation>
    <scope>NUCLEOTIDE SEQUENCE [LARGE SCALE GENOMIC DNA]</scope>
    <source>
        <strain evidence="1 2">SW2</strain>
    </source>
</reference>
<accession>C8S5J6</accession>
<dbReference type="EMBL" id="ACYY01000036">
    <property type="protein sequence ID" value="EEW23729.1"/>
    <property type="molecule type" value="Genomic_DNA"/>
</dbReference>
<gene>
    <name evidence="1" type="ORF">Rsw2DRAFT_3325</name>
</gene>
<dbReference type="AlphaFoldDB" id="C8S5J6"/>
<keyword evidence="2" id="KW-1185">Reference proteome</keyword>
<proteinExistence type="predicted"/>